<sequence length="202" mass="23397">METDILDDLVVLNENTLFAPSETEDEPAAKKRSLLFDDIFHRPASLKHLNTFTMYEKHIVPKSKTSYKEFHRFAREHPQYLSHCMKKISDSETQRVPVLIGIPIPRSDKEEDKEAHQVAMLTLFTTWSSNTDSPLKAQDKDWSSAYEAMLTTLSPGHLRVIKNMQLLYESRDAKHDFSAMRRKRMAELASNPFNEQGREKEG</sequence>
<protein>
    <submittedName>
        <fullName evidence="1">Uncharacterized protein</fullName>
    </submittedName>
</protein>
<dbReference type="Proteomes" id="UP001362999">
    <property type="component" value="Unassembled WGS sequence"/>
</dbReference>
<accession>A0AAW0C1E0</accession>
<gene>
    <name evidence="1" type="ORF">R3P38DRAFT_2773431</name>
</gene>
<keyword evidence="2" id="KW-1185">Reference proteome</keyword>
<name>A0AAW0C1E0_9AGAR</name>
<comment type="caution">
    <text evidence="1">The sequence shown here is derived from an EMBL/GenBank/DDBJ whole genome shotgun (WGS) entry which is preliminary data.</text>
</comment>
<evidence type="ECO:0000313" key="1">
    <source>
        <dbReference type="EMBL" id="KAK7032935.1"/>
    </source>
</evidence>
<reference evidence="1 2" key="1">
    <citation type="journal article" date="2024" name="J Genomics">
        <title>Draft genome sequencing and assembly of Favolaschia claudopus CIRM-BRFM 2984 isolated from oak limbs.</title>
        <authorList>
            <person name="Navarro D."/>
            <person name="Drula E."/>
            <person name="Chaduli D."/>
            <person name="Cazenave R."/>
            <person name="Ahrendt S."/>
            <person name="Wang J."/>
            <person name="Lipzen A."/>
            <person name="Daum C."/>
            <person name="Barry K."/>
            <person name="Grigoriev I.V."/>
            <person name="Favel A."/>
            <person name="Rosso M.N."/>
            <person name="Martin F."/>
        </authorList>
    </citation>
    <scope>NUCLEOTIDE SEQUENCE [LARGE SCALE GENOMIC DNA]</scope>
    <source>
        <strain evidence="1 2">CIRM-BRFM 2984</strain>
    </source>
</reference>
<dbReference type="AlphaFoldDB" id="A0AAW0C1E0"/>
<evidence type="ECO:0000313" key="2">
    <source>
        <dbReference type="Proteomes" id="UP001362999"/>
    </source>
</evidence>
<organism evidence="1 2">
    <name type="scientific">Favolaschia claudopus</name>
    <dbReference type="NCBI Taxonomy" id="2862362"/>
    <lineage>
        <taxon>Eukaryota</taxon>
        <taxon>Fungi</taxon>
        <taxon>Dikarya</taxon>
        <taxon>Basidiomycota</taxon>
        <taxon>Agaricomycotina</taxon>
        <taxon>Agaricomycetes</taxon>
        <taxon>Agaricomycetidae</taxon>
        <taxon>Agaricales</taxon>
        <taxon>Marasmiineae</taxon>
        <taxon>Mycenaceae</taxon>
        <taxon>Favolaschia</taxon>
    </lineage>
</organism>
<proteinExistence type="predicted"/>
<dbReference type="EMBL" id="JAWWNJ010000023">
    <property type="protein sequence ID" value="KAK7032935.1"/>
    <property type="molecule type" value="Genomic_DNA"/>
</dbReference>